<dbReference type="FunFam" id="2.30.30.100:FF:000053">
    <property type="entry name" value="U6 snRNA-associated Sm-like protein LSm2"/>
    <property type="match status" value="1"/>
</dbReference>
<dbReference type="OrthoDB" id="10256176at2759"/>
<dbReference type="Proteomes" id="UP000694564">
    <property type="component" value="Chromosome 15"/>
</dbReference>
<dbReference type="InterPro" id="IPR010920">
    <property type="entry name" value="LSM_dom_sf"/>
</dbReference>
<accession>A0A8D2DWN7</accession>
<feature type="domain" description="Sm" evidence="9">
    <location>
        <begin position="43"/>
        <end position="109"/>
    </location>
</feature>
<evidence type="ECO:0000313" key="11">
    <source>
        <dbReference type="Proteomes" id="UP000694564"/>
    </source>
</evidence>
<dbReference type="InterPro" id="IPR001163">
    <property type="entry name" value="Sm_dom_euk/arc"/>
</dbReference>
<sequence length="162" mass="18493">MSPFAPLSPSPVLRPRAFSPQYPTLSFLAQPAVRGTSTMLFYSFFKSFVGQAVVVELKNDLSICGILHSMDQYPNIKLTDSSVTDPENILTLSVKNCFLRGSVVHYLLQDTARKEALQQKQWSLLLFPSLLYWLPQNLISPQYLKCLVFFKIVFFFLKVFSE</sequence>
<evidence type="ECO:0000256" key="3">
    <source>
        <dbReference type="ARBA" id="ARBA00022664"/>
    </source>
</evidence>
<dbReference type="GO" id="GO:0003723">
    <property type="term" value="F:RNA binding"/>
    <property type="evidence" value="ECO:0007669"/>
    <property type="project" value="UniProtKB-KW"/>
</dbReference>
<dbReference type="GO" id="GO:0005688">
    <property type="term" value="C:U6 snRNP"/>
    <property type="evidence" value="ECO:0007669"/>
    <property type="project" value="TreeGrafter"/>
</dbReference>
<organism evidence="10 11">
    <name type="scientific">Sciurus vulgaris</name>
    <name type="common">Eurasian red squirrel</name>
    <dbReference type="NCBI Taxonomy" id="55149"/>
    <lineage>
        <taxon>Eukaryota</taxon>
        <taxon>Metazoa</taxon>
        <taxon>Chordata</taxon>
        <taxon>Craniata</taxon>
        <taxon>Vertebrata</taxon>
        <taxon>Euteleostomi</taxon>
        <taxon>Mammalia</taxon>
        <taxon>Eutheria</taxon>
        <taxon>Euarchontoglires</taxon>
        <taxon>Glires</taxon>
        <taxon>Rodentia</taxon>
        <taxon>Sciuromorpha</taxon>
        <taxon>Sciuridae</taxon>
        <taxon>Sciurinae</taxon>
        <taxon>Sciurini</taxon>
        <taxon>Sciurus</taxon>
    </lineage>
</organism>
<keyword evidence="6" id="KW-0508">mRNA splicing</keyword>
<dbReference type="SUPFAM" id="SSF50182">
    <property type="entry name" value="Sm-like ribonucleoproteins"/>
    <property type="match status" value="1"/>
</dbReference>
<reference evidence="10" key="1">
    <citation type="submission" date="2025-08" db="UniProtKB">
        <authorList>
            <consortium name="Ensembl"/>
        </authorList>
    </citation>
    <scope>IDENTIFICATION</scope>
</reference>
<dbReference type="PANTHER" id="PTHR13829">
    <property type="entry name" value="SNRNP CORE PROTEIN FAMILY MEMBER"/>
    <property type="match status" value="1"/>
</dbReference>
<dbReference type="PANTHER" id="PTHR13829:SF2">
    <property type="entry name" value="U6 SNRNA-ASSOCIATED SM-LIKE PROTEIN LSM2"/>
    <property type="match status" value="1"/>
</dbReference>
<name>A0A8D2DWN7_SCIVU</name>
<dbReference type="GO" id="GO:0071013">
    <property type="term" value="C:catalytic step 2 spliceosome"/>
    <property type="evidence" value="ECO:0007669"/>
    <property type="project" value="TreeGrafter"/>
</dbReference>
<keyword evidence="3" id="KW-0507">mRNA processing</keyword>
<keyword evidence="11" id="KW-1185">Reference proteome</keyword>
<proteinExistence type="inferred from homology"/>
<dbReference type="GeneTree" id="ENSGT00390000016597"/>
<evidence type="ECO:0000256" key="2">
    <source>
        <dbReference type="ARBA" id="ARBA00006850"/>
    </source>
</evidence>
<evidence type="ECO:0000256" key="1">
    <source>
        <dbReference type="ARBA" id="ARBA00004123"/>
    </source>
</evidence>
<comment type="similarity">
    <text evidence="2">Belongs to the snRNP Sm proteins family.</text>
</comment>
<dbReference type="AlphaFoldDB" id="A0A8D2DWN7"/>
<dbReference type="InterPro" id="IPR016654">
    <property type="entry name" value="U6_snRNA_Lsm2"/>
</dbReference>
<dbReference type="Ensembl" id="ENSSVLT00005033443.1">
    <property type="protein sequence ID" value="ENSSVLP00005030112.1"/>
    <property type="gene ID" value="ENSSVLG00005023763.1"/>
</dbReference>
<dbReference type="SMART" id="SM00651">
    <property type="entry name" value="Sm"/>
    <property type="match status" value="1"/>
</dbReference>
<evidence type="ECO:0000256" key="5">
    <source>
        <dbReference type="ARBA" id="ARBA00022884"/>
    </source>
</evidence>
<dbReference type="Gene3D" id="2.30.30.100">
    <property type="match status" value="1"/>
</dbReference>
<keyword evidence="4" id="KW-0747">Spliceosome</keyword>
<keyword evidence="5" id="KW-0694">RNA-binding</keyword>
<dbReference type="GO" id="GO:0000932">
    <property type="term" value="C:P-body"/>
    <property type="evidence" value="ECO:0007669"/>
    <property type="project" value="TreeGrafter"/>
</dbReference>
<protein>
    <recommendedName>
        <fullName evidence="9">Sm domain-containing protein</fullName>
    </recommendedName>
</protein>
<dbReference type="GO" id="GO:0046540">
    <property type="term" value="C:U4/U6 x U5 tri-snRNP complex"/>
    <property type="evidence" value="ECO:0007669"/>
    <property type="project" value="TreeGrafter"/>
</dbReference>
<keyword evidence="7" id="KW-0539">Nucleus</keyword>
<dbReference type="CDD" id="cd01725">
    <property type="entry name" value="LSm2"/>
    <property type="match status" value="1"/>
</dbReference>
<evidence type="ECO:0000256" key="6">
    <source>
        <dbReference type="ARBA" id="ARBA00023187"/>
    </source>
</evidence>
<evidence type="ECO:0000313" key="10">
    <source>
        <dbReference type="Ensembl" id="ENSSVLP00005030112.1"/>
    </source>
</evidence>
<dbReference type="GO" id="GO:1990726">
    <property type="term" value="C:Lsm1-7-Pat1 complex"/>
    <property type="evidence" value="ECO:0007669"/>
    <property type="project" value="TreeGrafter"/>
</dbReference>
<evidence type="ECO:0000259" key="9">
    <source>
        <dbReference type="SMART" id="SM00651"/>
    </source>
</evidence>
<dbReference type="GO" id="GO:0000398">
    <property type="term" value="P:mRNA splicing, via spliceosome"/>
    <property type="evidence" value="ECO:0007669"/>
    <property type="project" value="TreeGrafter"/>
</dbReference>
<keyword evidence="8" id="KW-0687">Ribonucleoprotein</keyword>
<evidence type="ECO:0000256" key="7">
    <source>
        <dbReference type="ARBA" id="ARBA00023242"/>
    </source>
</evidence>
<dbReference type="Pfam" id="PF01423">
    <property type="entry name" value="LSM"/>
    <property type="match status" value="1"/>
</dbReference>
<evidence type="ECO:0000256" key="8">
    <source>
        <dbReference type="ARBA" id="ARBA00023274"/>
    </source>
</evidence>
<evidence type="ECO:0000256" key="4">
    <source>
        <dbReference type="ARBA" id="ARBA00022728"/>
    </source>
</evidence>
<comment type="subcellular location">
    <subcellularLocation>
        <location evidence="1">Nucleus</location>
    </subcellularLocation>
</comment>
<dbReference type="GO" id="GO:0071011">
    <property type="term" value="C:precatalytic spliceosome"/>
    <property type="evidence" value="ECO:0007669"/>
    <property type="project" value="TreeGrafter"/>
</dbReference>
<reference evidence="10" key="2">
    <citation type="submission" date="2025-09" db="UniProtKB">
        <authorList>
            <consortium name="Ensembl"/>
        </authorList>
    </citation>
    <scope>IDENTIFICATION</scope>
</reference>